<feature type="compositionally biased region" description="Basic and acidic residues" evidence="1">
    <location>
        <begin position="157"/>
        <end position="198"/>
    </location>
</feature>
<name>A0A9D4J349_DREPO</name>
<accession>A0A9D4J349</accession>
<dbReference type="Gene3D" id="1.20.1050.10">
    <property type="match status" value="1"/>
</dbReference>
<dbReference type="GO" id="GO:0005737">
    <property type="term" value="C:cytoplasm"/>
    <property type="evidence" value="ECO:0007669"/>
    <property type="project" value="TreeGrafter"/>
</dbReference>
<feature type="domain" description="GST N-terminal" evidence="2">
    <location>
        <begin position="1"/>
        <end position="44"/>
    </location>
</feature>
<evidence type="ECO:0000259" key="2">
    <source>
        <dbReference type="PROSITE" id="PS50404"/>
    </source>
</evidence>
<gene>
    <name evidence="3" type="ORF">DPMN_147635</name>
</gene>
<dbReference type="GO" id="GO:0006749">
    <property type="term" value="P:glutathione metabolic process"/>
    <property type="evidence" value="ECO:0007669"/>
    <property type="project" value="TreeGrafter"/>
</dbReference>
<protein>
    <recommendedName>
        <fullName evidence="2">GST N-terminal domain-containing protein</fullName>
    </recommendedName>
</protein>
<dbReference type="GO" id="GO:0004364">
    <property type="term" value="F:glutathione transferase activity"/>
    <property type="evidence" value="ECO:0007669"/>
    <property type="project" value="TreeGrafter"/>
</dbReference>
<feature type="compositionally biased region" description="Polar residues" evidence="1">
    <location>
        <begin position="132"/>
        <end position="155"/>
    </location>
</feature>
<sequence>EHYQPEFVKKNPLRKVPLIDDGGFILAESVAIMPRVDEFLNWQHLCVRKHCVELFLSLFRSRIGMGGFTKQPIDQEKIQAAREEIAKSVTHIAHFLNGKPIIAGDNISAADGLFSVYCESLDVDALRNSKNGQLNNGLIGNDNDTATSGPMTSWEFNRLHRQTDTQTHKQTYRDTDRQTHRQTDTHTHTQTDRQTDDR</sequence>
<feature type="region of interest" description="Disordered" evidence="1">
    <location>
        <begin position="132"/>
        <end position="198"/>
    </location>
</feature>
<dbReference type="InterPro" id="IPR051369">
    <property type="entry name" value="GST_Theta"/>
</dbReference>
<dbReference type="InterPro" id="IPR036249">
    <property type="entry name" value="Thioredoxin-like_sf"/>
</dbReference>
<dbReference type="EMBL" id="JAIWYP010000007">
    <property type="protein sequence ID" value="KAH3794104.1"/>
    <property type="molecule type" value="Genomic_DNA"/>
</dbReference>
<comment type="caution">
    <text evidence="3">The sequence shown here is derived from an EMBL/GenBank/DDBJ whole genome shotgun (WGS) entry which is preliminary data.</text>
</comment>
<dbReference type="Gene3D" id="3.40.30.10">
    <property type="entry name" value="Glutaredoxin"/>
    <property type="match status" value="1"/>
</dbReference>
<keyword evidence="4" id="KW-1185">Reference proteome</keyword>
<dbReference type="InterPro" id="IPR004045">
    <property type="entry name" value="Glutathione_S-Trfase_N"/>
</dbReference>
<dbReference type="SUPFAM" id="SSF47616">
    <property type="entry name" value="GST C-terminal domain-like"/>
    <property type="match status" value="1"/>
</dbReference>
<proteinExistence type="predicted"/>
<evidence type="ECO:0000313" key="4">
    <source>
        <dbReference type="Proteomes" id="UP000828390"/>
    </source>
</evidence>
<dbReference type="AlphaFoldDB" id="A0A9D4J349"/>
<feature type="non-terminal residue" evidence="3">
    <location>
        <position position="1"/>
    </location>
</feature>
<organism evidence="3 4">
    <name type="scientific">Dreissena polymorpha</name>
    <name type="common">Zebra mussel</name>
    <name type="synonym">Mytilus polymorpha</name>
    <dbReference type="NCBI Taxonomy" id="45954"/>
    <lineage>
        <taxon>Eukaryota</taxon>
        <taxon>Metazoa</taxon>
        <taxon>Spiralia</taxon>
        <taxon>Lophotrochozoa</taxon>
        <taxon>Mollusca</taxon>
        <taxon>Bivalvia</taxon>
        <taxon>Autobranchia</taxon>
        <taxon>Heteroconchia</taxon>
        <taxon>Euheterodonta</taxon>
        <taxon>Imparidentia</taxon>
        <taxon>Neoheterodontei</taxon>
        <taxon>Myida</taxon>
        <taxon>Dreissenoidea</taxon>
        <taxon>Dreissenidae</taxon>
        <taxon>Dreissena</taxon>
    </lineage>
</organism>
<dbReference type="Pfam" id="PF02798">
    <property type="entry name" value="GST_N"/>
    <property type="match status" value="1"/>
</dbReference>
<evidence type="ECO:0000313" key="3">
    <source>
        <dbReference type="EMBL" id="KAH3794104.1"/>
    </source>
</evidence>
<dbReference type="PANTHER" id="PTHR43917">
    <property type="match status" value="1"/>
</dbReference>
<reference evidence="3" key="1">
    <citation type="journal article" date="2019" name="bioRxiv">
        <title>The Genome of the Zebra Mussel, Dreissena polymorpha: A Resource for Invasive Species Research.</title>
        <authorList>
            <person name="McCartney M.A."/>
            <person name="Auch B."/>
            <person name="Kono T."/>
            <person name="Mallez S."/>
            <person name="Zhang Y."/>
            <person name="Obille A."/>
            <person name="Becker A."/>
            <person name="Abrahante J.E."/>
            <person name="Garbe J."/>
            <person name="Badalamenti J.P."/>
            <person name="Herman A."/>
            <person name="Mangelson H."/>
            <person name="Liachko I."/>
            <person name="Sullivan S."/>
            <person name="Sone E.D."/>
            <person name="Koren S."/>
            <person name="Silverstein K.A.T."/>
            <person name="Beckman K.B."/>
            <person name="Gohl D.M."/>
        </authorList>
    </citation>
    <scope>NUCLEOTIDE SEQUENCE</scope>
    <source>
        <strain evidence="3">Duluth1</strain>
        <tissue evidence="3">Whole animal</tissue>
    </source>
</reference>
<dbReference type="PROSITE" id="PS50404">
    <property type="entry name" value="GST_NTER"/>
    <property type="match status" value="1"/>
</dbReference>
<reference evidence="3" key="2">
    <citation type="submission" date="2020-11" db="EMBL/GenBank/DDBJ databases">
        <authorList>
            <person name="McCartney M.A."/>
            <person name="Auch B."/>
            <person name="Kono T."/>
            <person name="Mallez S."/>
            <person name="Becker A."/>
            <person name="Gohl D.M."/>
            <person name="Silverstein K.A.T."/>
            <person name="Koren S."/>
            <person name="Bechman K.B."/>
            <person name="Herman A."/>
            <person name="Abrahante J.E."/>
            <person name="Garbe J."/>
        </authorList>
    </citation>
    <scope>NUCLEOTIDE SEQUENCE</scope>
    <source>
        <strain evidence="3">Duluth1</strain>
        <tissue evidence="3">Whole animal</tissue>
    </source>
</reference>
<dbReference type="Proteomes" id="UP000828390">
    <property type="component" value="Unassembled WGS sequence"/>
</dbReference>
<dbReference type="SUPFAM" id="SSF52833">
    <property type="entry name" value="Thioredoxin-like"/>
    <property type="match status" value="1"/>
</dbReference>
<dbReference type="InterPro" id="IPR036282">
    <property type="entry name" value="Glutathione-S-Trfase_C_sf"/>
</dbReference>
<dbReference type="PANTHER" id="PTHR43917:SF8">
    <property type="entry name" value="GH16740P-RELATED"/>
    <property type="match status" value="1"/>
</dbReference>
<evidence type="ECO:0000256" key="1">
    <source>
        <dbReference type="SAM" id="MobiDB-lite"/>
    </source>
</evidence>